<dbReference type="Proteomes" id="UP001597073">
    <property type="component" value="Unassembled WGS sequence"/>
</dbReference>
<dbReference type="Pfam" id="PF10011">
    <property type="entry name" value="DUF2254"/>
    <property type="match status" value="1"/>
</dbReference>
<gene>
    <name evidence="2" type="ORF">ACFQZI_07215</name>
</gene>
<name>A0ABW2ZES8_9SPHI</name>
<keyword evidence="1" id="KW-0472">Membrane</keyword>
<accession>A0ABW2ZES8</accession>
<evidence type="ECO:0000256" key="1">
    <source>
        <dbReference type="SAM" id="Phobius"/>
    </source>
</evidence>
<protein>
    <submittedName>
        <fullName evidence="2">DUF2254 domain-containing protein</fullName>
    </submittedName>
</protein>
<proteinExistence type="predicted"/>
<feature type="transmembrane region" description="Helical" evidence="1">
    <location>
        <begin position="68"/>
        <end position="91"/>
    </location>
</feature>
<feature type="transmembrane region" description="Helical" evidence="1">
    <location>
        <begin position="145"/>
        <end position="165"/>
    </location>
</feature>
<feature type="transmembrane region" description="Helical" evidence="1">
    <location>
        <begin position="20"/>
        <end position="39"/>
    </location>
</feature>
<keyword evidence="3" id="KW-1185">Reference proteome</keyword>
<comment type="caution">
    <text evidence="2">The sequence shown here is derived from an EMBL/GenBank/DDBJ whole genome shotgun (WGS) entry which is preliminary data.</text>
</comment>
<keyword evidence="1" id="KW-0812">Transmembrane</keyword>
<feature type="transmembrane region" description="Helical" evidence="1">
    <location>
        <begin position="111"/>
        <end position="133"/>
    </location>
</feature>
<organism evidence="2 3">
    <name type="scientific">Mucilaginibacter lutimaris</name>
    <dbReference type="NCBI Taxonomy" id="931629"/>
    <lineage>
        <taxon>Bacteria</taxon>
        <taxon>Pseudomonadati</taxon>
        <taxon>Bacteroidota</taxon>
        <taxon>Sphingobacteriia</taxon>
        <taxon>Sphingobacteriales</taxon>
        <taxon>Sphingobacteriaceae</taxon>
        <taxon>Mucilaginibacter</taxon>
    </lineage>
</organism>
<reference evidence="3" key="1">
    <citation type="journal article" date="2019" name="Int. J. Syst. Evol. Microbiol.">
        <title>The Global Catalogue of Microorganisms (GCM) 10K type strain sequencing project: providing services to taxonomists for standard genome sequencing and annotation.</title>
        <authorList>
            <consortium name="The Broad Institute Genomics Platform"/>
            <consortium name="The Broad Institute Genome Sequencing Center for Infectious Disease"/>
            <person name="Wu L."/>
            <person name="Ma J."/>
        </authorList>
    </citation>
    <scope>NUCLEOTIDE SEQUENCE [LARGE SCALE GENOMIC DNA]</scope>
    <source>
        <strain evidence="3">CCUG 60742</strain>
    </source>
</reference>
<dbReference type="RefSeq" id="WP_377140404.1">
    <property type="nucleotide sequence ID" value="NZ_JBHTIA010000003.1"/>
</dbReference>
<evidence type="ECO:0000313" key="2">
    <source>
        <dbReference type="EMBL" id="MFD0764638.1"/>
    </source>
</evidence>
<sequence>MTSRISKSLRAVYNKTVNSIAFYPALIAIGFLFLSWLMLELDFSDAGKHIKASYSWVRLKDASTARTIVSTIAGGIISLMVFSFSMVMILLNQAASQMSNRMLESMIGNRFQQIVLGFYIGTIVYALFLLSTIRDIESGIYVPALSIYLLLMVTIADIFMFIYFLHYVTQSVKFETIISRVHKQTFNALKNACAVNDQSNTDLPLSGGQVMVTNSSAYYQGIDKKQLVEFTAQHNGLVKLLHPPGTFLLKGQPVAVFYANALLKKEDSEDLLLSLDFYTGQSIDQNFYYGFHQLTEVALKALSPGINDPQTAVLSLHALADLFEYRLNHHPELEIKNKDGRACIYLAGRSYSELFTECILPIWDYGSDDRYIQNTLKSMISQLLSSGPEKETEQILTGMLNKVNDKITNSKK</sequence>
<dbReference type="EMBL" id="JBHTIA010000003">
    <property type="protein sequence ID" value="MFD0764638.1"/>
    <property type="molecule type" value="Genomic_DNA"/>
</dbReference>
<keyword evidence="1" id="KW-1133">Transmembrane helix</keyword>
<evidence type="ECO:0000313" key="3">
    <source>
        <dbReference type="Proteomes" id="UP001597073"/>
    </source>
</evidence>
<dbReference type="InterPro" id="IPR018723">
    <property type="entry name" value="DUF2254_membrane"/>
</dbReference>